<dbReference type="FunFam" id="2.30.30.40:FF:000039">
    <property type="entry name" value="Vav guanine nucleotide exchange factor 3"/>
    <property type="match status" value="1"/>
</dbReference>
<evidence type="ECO:0000259" key="3">
    <source>
        <dbReference type="PROSITE" id="PS50002"/>
    </source>
</evidence>
<reference evidence="5" key="1">
    <citation type="journal article" date="2017" name="Nat. Commun.">
        <title>The North American bullfrog draft genome provides insight into hormonal regulation of long noncoding RNA.</title>
        <authorList>
            <person name="Hammond S.A."/>
            <person name="Warren R.L."/>
            <person name="Vandervalk B.P."/>
            <person name="Kucuk E."/>
            <person name="Khan H."/>
            <person name="Gibb E.A."/>
            <person name="Pandoh P."/>
            <person name="Kirk H."/>
            <person name="Zhao Y."/>
            <person name="Jones M."/>
            <person name="Mungall A.J."/>
            <person name="Coope R."/>
            <person name="Pleasance S."/>
            <person name="Moore R.A."/>
            <person name="Holt R.A."/>
            <person name="Round J.M."/>
            <person name="Ohora S."/>
            <person name="Walle B.V."/>
            <person name="Veldhoen N."/>
            <person name="Helbing C.C."/>
            <person name="Birol I."/>
        </authorList>
    </citation>
    <scope>NUCLEOTIDE SEQUENCE [LARGE SCALE GENOMIC DNA]</scope>
</reference>
<dbReference type="CDD" id="cd11977">
    <property type="entry name" value="SH3_VAV2_2"/>
    <property type="match status" value="1"/>
</dbReference>
<evidence type="ECO:0000313" key="5">
    <source>
        <dbReference type="Proteomes" id="UP000228934"/>
    </source>
</evidence>
<dbReference type="Gene3D" id="2.30.30.40">
    <property type="entry name" value="SH3 Domains"/>
    <property type="match status" value="1"/>
</dbReference>
<keyword evidence="1 2" id="KW-0728">SH3 domain</keyword>
<dbReference type="SUPFAM" id="SSF50044">
    <property type="entry name" value="SH3-domain"/>
    <property type="match status" value="1"/>
</dbReference>
<evidence type="ECO:0000256" key="1">
    <source>
        <dbReference type="ARBA" id="ARBA00022443"/>
    </source>
</evidence>
<keyword evidence="5" id="KW-1185">Reference proteome</keyword>
<dbReference type="GO" id="GO:0016477">
    <property type="term" value="P:cell migration"/>
    <property type="evidence" value="ECO:0007669"/>
    <property type="project" value="TreeGrafter"/>
</dbReference>
<evidence type="ECO:0000256" key="2">
    <source>
        <dbReference type="PROSITE-ProRule" id="PRU00192"/>
    </source>
</evidence>
<dbReference type="InterPro" id="IPR001452">
    <property type="entry name" value="SH3_domain"/>
</dbReference>
<dbReference type="PRINTS" id="PR01887">
    <property type="entry name" value="SPECTRNALPHA"/>
</dbReference>
<protein>
    <recommendedName>
        <fullName evidence="3">SH3 domain-containing protein</fullName>
    </recommendedName>
</protein>
<dbReference type="GO" id="GO:0005085">
    <property type="term" value="F:guanyl-nucleotide exchange factor activity"/>
    <property type="evidence" value="ECO:0007669"/>
    <property type="project" value="TreeGrafter"/>
</dbReference>
<gene>
    <name evidence="4" type="ORF">AB205_0112320</name>
</gene>
<dbReference type="EMBL" id="KV923322">
    <property type="protein sequence ID" value="PIN98048.1"/>
    <property type="molecule type" value="Genomic_DNA"/>
</dbReference>
<dbReference type="PANTHER" id="PTHR45818">
    <property type="entry name" value="PROTEIN VAV"/>
    <property type="match status" value="1"/>
</dbReference>
<dbReference type="AlphaFoldDB" id="A0A2G9P415"/>
<evidence type="ECO:0000313" key="4">
    <source>
        <dbReference type="EMBL" id="PIN98048.1"/>
    </source>
</evidence>
<dbReference type="PROSITE" id="PS50002">
    <property type="entry name" value="SH3"/>
    <property type="match status" value="1"/>
</dbReference>
<organism evidence="4 5">
    <name type="scientific">Aquarana catesbeiana</name>
    <name type="common">American bullfrog</name>
    <name type="synonym">Rana catesbeiana</name>
    <dbReference type="NCBI Taxonomy" id="8400"/>
    <lineage>
        <taxon>Eukaryota</taxon>
        <taxon>Metazoa</taxon>
        <taxon>Chordata</taxon>
        <taxon>Craniata</taxon>
        <taxon>Vertebrata</taxon>
        <taxon>Euteleostomi</taxon>
        <taxon>Amphibia</taxon>
        <taxon>Batrachia</taxon>
        <taxon>Anura</taxon>
        <taxon>Neobatrachia</taxon>
        <taxon>Ranoidea</taxon>
        <taxon>Ranidae</taxon>
        <taxon>Aquarana</taxon>
    </lineage>
</organism>
<accession>A0A2G9P415</accession>
<sequence>LPVLPTTFLFSVLRATTSLVRIRPLHSVFTPRPIGTAVARYNFAARDMRELSLREGDIVKIYSRMGGDQGWWKGETNGKIGWFPSTYVEEEGVQ</sequence>
<dbReference type="Proteomes" id="UP000228934">
    <property type="component" value="Unassembled WGS sequence"/>
</dbReference>
<dbReference type="GO" id="GO:0005737">
    <property type="term" value="C:cytoplasm"/>
    <property type="evidence" value="ECO:0007669"/>
    <property type="project" value="TreeGrafter"/>
</dbReference>
<feature type="non-terminal residue" evidence="4">
    <location>
        <position position="1"/>
    </location>
</feature>
<dbReference type="Pfam" id="PF07653">
    <property type="entry name" value="SH3_2"/>
    <property type="match status" value="1"/>
</dbReference>
<dbReference type="SMART" id="SM00326">
    <property type="entry name" value="SH3"/>
    <property type="match status" value="1"/>
</dbReference>
<name>A0A2G9P415_AQUCT</name>
<feature type="domain" description="SH3" evidence="3">
    <location>
        <begin position="32"/>
        <end position="93"/>
    </location>
</feature>
<dbReference type="InterPro" id="IPR035732">
    <property type="entry name" value="VAV2_SH3_2"/>
</dbReference>
<dbReference type="PRINTS" id="PR00452">
    <property type="entry name" value="SH3DOMAIN"/>
</dbReference>
<proteinExistence type="predicted"/>
<dbReference type="InterPro" id="IPR036028">
    <property type="entry name" value="SH3-like_dom_sf"/>
</dbReference>
<dbReference type="PANTHER" id="PTHR45818:SF4">
    <property type="entry name" value="GUANINE NUCLEOTIDE EXCHANGE FACTOR VAV2"/>
    <property type="match status" value="1"/>
</dbReference>